<organism evidence="2 3">
    <name type="scientific">Acinetobacter modestus</name>
    <dbReference type="NCBI Taxonomy" id="1776740"/>
    <lineage>
        <taxon>Bacteria</taxon>
        <taxon>Pseudomonadati</taxon>
        <taxon>Pseudomonadota</taxon>
        <taxon>Gammaproteobacteria</taxon>
        <taxon>Moraxellales</taxon>
        <taxon>Moraxellaceae</taxon>
        <taxon>Acinetobacter</taxon>
    </lineage>
</organism>
<feature type="domain" description="Methyltransferase" evidence="1">
    <location>
        <begin position="46"/>
        <end position="141"/>
    </location>
</feature>
<sequence>MNQDLVRHWQNIYTAKQPTELSWFQAEAETSLQLIESARLTADAQIIDVGGGASVLVDHLLMQGFEHITVLDLAEAALQRSQQRLGVNADQVNWLVANVLDVNFSAAQFDLWHDRAVFHFLIKEQDRQQYLAQVLHALKSGAYLAISTFAEDGALKCSGLDVQRYSPQQLIDFFGSIEFDVIHQGKALHMTPAGNQQKFSYVLLQKK</sequence>
<evidence type="ECO:0000313" key="3">
    <source>
        <dbReference type="Proteomes" id="UP000013190"/>
    </source>
</evidence>
<reference evidence="2 3" key="2">
    <citation type="journal article" date="2016" name="Int. J. Syst. Evol. Microbiol.">
        <title>Taxonomy of haemolytic and/or proteolytic strains of the genus Acinetobacter with the proposal of Acinetobacter courvalinii sp. nov. (genomic species 14 sensu Bouvet &amp; Jeanjean), Acinetobacter dispersus sp. nov. (genomic species 17), Acinetobacter modestus sp. nov., Acinetobacter proteolyticus sp. nov. and Acinetobacter vivianii sp. nov.</title>
        <authorList>
            <person name="Nemec A."/>
            <person name="Radolfova-Krizova L."/>
            <person name="Maixnerova M."/>
            <person name="Vrestiakova E."/>
            <person name="Jezek P."/>
            <person name="Sedo O."/>
        </authorList>
    </citation>
    <scope>NUCLEOTIDE SEQUENCE [LARGE SCALE GENOMIC DNA]</scope>
    <source>
        <strain evidence="2 3">NIPH 236</strain>
    </source>
</reference>
<dbReference type="GeneID" id="92836848"/>
<dbReference type="Pfam" id="PF13649">
    <property type="entry name" value="Methyltransf_25"/>
    <property type="match status" value="1"/>
</dbReference>
<protein>
    <recommendedName>
        <fullName evidence="1">Methyltransferase domain-containing protein</fullName>
    </recommendedName>
</protein>
<keyword evidence="3" id="KW-1185">Reference proteome</keyword>
<dbReference type="RefSeq" id="WP_004665274.1">
    <property type="nucleotide sequence ID" value="NZ_BMDV01000007.1"/>
</dbReference>
<evidence type="ECO:0000259" key="1">
    <source>
        <dbReference type="Pfam" id="PF13649"/>
    </source>
</evidence>
<dbReference type="CDD" id="cd02440">
    <property type="entry name" value="AdoMet_MTases"/>
    <property type="match status" value="1"/>
</dbReference>
<dbReference type="PANTHER" id="PTHR12843:SF5">
    <property type="entry name" value="EEF1A LYSINE METHYLTRANSFERASE 2"/>
    <property type="match status" value="1"/>
</dbReference>
<name>A0ABP2U272_9GAMM</name>
<dbReference type="PANTHER" id="PTHR12843">
    <property type="entry name" value="PROTEIN-LYSINE N-METHYLTRANSFERASE METTL10"/>
    <property type="match status" value="1"/>
</dbReference>
<reference evidence="3" key="1">
    <citation type="submission" date="2013-02" db="EMBL/GenBank/DDBJ databases">
        <title>The Genome Sequence of Acinetobacter sp. NIPH 236.</title>
        <authorList>
            <consortium name="The Broad Institute Genome Sequencing Platform"/>
            <consortium name="The Broad Institute Genome Sequencing Center for Infectious Disease"/>
            <person name="Cerqueira G."/>
            <person name="Feldgarden M."/>
            <person name="Courvalin P."/>
            <person name="Perichon B."/>
            <person name="Grillot-Courvalin C."/>
            <person name="Clermont D."/>
            <person name="Rocha E."/>
            <person name="Yoon E.-J."/>
            <person name="Nemec A."/>
            <person name="Walker B."/>
            <person name="Young S.K."/>
            <person name="Zeng Q."/>
            <person name="Gargeya S."/>
            <person name="Fitzgerald M."/>
            <person name="Haas B."/>
            <person name="Abouelleil A."/>
            <person name="Alvarado L."/>
            <person name="Arachchi H.M."/>
            <person name="Berlin A.M."/>
            <person name="Chapman S.B."/>
            <person name="Dewar J."/>
            <person name="Goldberg J."/>
            <person name="Griggs A."/>
            <person name="Gujja S."/>
            <person name="Hansen M."/>
            <person name="Howarth C."/>
            <person name="Imamovic A."/>
            <person name="Larimer J."/>
            <person name="McCowan C."/>
            <person name="Murphy C."/>
            <person name="Neiman D."/>
            <person name="Pearson M."/>
            <person name="Priest M."/>
            <person name="Roberts A."/>
            <person name="Saif S."/>
            <person name="Shea T."/>
            <person name="Sisk P."/>
            <person name="Sykes S."/>
            <person name="Wortman J."/>
            <person name="Nusbaum C."/>
            <person name="Birren B."/>
        </authorList>
    </citation>
    <scope>NUCLEOTIDE SEQUENCE [LARGE SCALE GENOMIC DNA]</scope>
    <source>
        <strain evidence="3">NIPH 236</strain>
    </source>
</reference>
<evidence type="ECO:0000313" key="2">
    <source>
        <dbReference type="EMBL" id="ENU28659.1"/>
    </source>
</evidence>
<dbReference type="Gene3D" id="3.40.50.150">
    <property type="entry name" value="Vaccinia Virus protein VP39"/>
    <property type="match status" value="1"/>
</dbReference>
<comment type="caution">
    <text evidence="2">The sequence shown here is derived from an EMBL/GenBank/DDBJ whole genome shotgun (WGS) entry which is preliminary data.</text>
</comment>
<dbReference type="InterPro" id="IPR041698">
    <property type="entry name" value="Methyltransf_25"/>
</dbReference>
<proteinExistence type="predicted"/>
<dbReference type="Proteomes" id="UP000013190">
    <property type="component" value="Unassembled WGS sequence"/>
</dbReference>
<gene>
    <name evidence="2" type="ORF">F992_00078</name>
</gene>
<dbReference type="EMBL" id="APOJ01000003">
    <property type="protein sequence ID" value="ENU28659.1"/>
    <property type="molecule type" value="Genomic_DNA"/>
</dbReference>
<accession>A0ABP2U272</accession>
<dbReference type="InterPro" id="IPR029063">
    <property type="entry name" value="SAM-dependent_MTases_sf"/>
</dbReference>
<dbReference type="SUPFAM" id="SSF53335">
    <property type="entry name" value="S-adenosyl-L-methionine-dependent methyltransferases"/>
    <property type="match status" value="1"/>
</dbReference>